<dbReference type="EC" id="6.1.1.22" evidence="3"/>
<dbReference type="CDD" id="cd00776">
    <property type="entry name" value="AsxRS_core"/>
    <property type="match status" value="1"/>
</dbReference>
<dbReference type="CDD" id="cd04323">
    <property type="entry name" value="AsnRS_cyto_like_N"/>
    <property type="match status" value="1"/>
</dbReference>
<dbReference type="Ensembl" id="ENSCSAVT00000017871.1">
    <property type="protein sequence ID" value="ENSCSAVP00000017679.1"/>
    <property type="gene ID" value="ENSCSAVG00000010410.1"/>
</dbReference>
<dbReference type="FunCoup" id="H2ZJB3">
    <property type="interactions" value="691"/>
</dbReference>
<name>H2ZJB3_CIOSA</name>
<evidence type="ECO:0000256" key="6">
    <source>
        <dbReference type="ARBA" id="ARBA00022741"/>
    </source>
</evidence>
<evidence type="ECO:0000256" key="5">
    <source>
        <dbReference type="ARBA" id="ARBA00022598"/>
    </source>
</evidence>
<dbReference type="InterPro" id="IPR045864">
    <property type="entry name" value="aa-tRNA-synth_II/BPL/LPL"/>
</dbReference>
<dbReference type="Proteomes" id="UP000007875">
    <property type="component" value="Unassembled WGS sequence"/>
</dbReference>
<dbReference type="AlphaFoldDB" id="H2ZJB3"/>
<dbReference type="InterPro" id="IPR012340">
    <property type="entry name" value="NA-bd_OB-fold"/>
</dbReference>
<reference evidence="16" key="1">
    <citation type="submission" date="2003-08" db="EMBL/GenBank/DDBJ databases">
        <authorList>
            <person name="Birren B."/>
            <person name="Nusbaum C."/>
            <person name="Abebe A."/>
            <person name="Abouelleil A."/>
            <person name="Adekoya E."/>
            <person name="Ait-zahra M."/>
            <person name="Allen N."/>
            <person name="Allen T."/>
            <person name="An P."/>
            <person name="Anderson M."/>
            <person name="Anderson S."/>
            <person name="Arachchi H."/>
            <person name="Armbruster J."/>
            <person name="Bachantsang P."/>
            <person name="Baldwin J."/>
            <person name="Barry A."/>
            <person name="Bayul T."/>
            <person name="Blitshsteyn B."/>
            <person name="Bloom T."/>
            <person name="Blye J."/>
            <person name="Boguslavskiy L."/>
            <person name="Borowsky M."/>
            <person name="Boukhgalter B."/>
            <person name="Brunache A."/>
            <person name="Butler J."/>
            <person name="Calixte N."/>
            <person name="Calvo S."/>
            <person name="Camarata J."/>
            <person name="Campo K."/>
            <person name="Chang J."/>
            <person name="Cheshatsang Y."/>
            <person name="Citroen M."/>
            <person name="Collymore A."/>
            <person name="Considine T."/>
            <person name="Cook A."/>
            <person name="Cooke P."/>
            <person name="Corum B."/>
            <person name="Cuomo C."/>
            <person name="David R."/>
            <person name="Dawoe T."/>
            <person name="Degray S."/>
            <person name="Dodge S."/>
            <person name="Dooley K."/>
            <person name="Dorje P."/>
            <person name="Dorjee K."/>
            <person name="Dorris L."/>
            <person name="Duffey N."/>
            <person name="Dupes A."/>
            <person name="Elkins T."/>
            <person name="Engels R."/>
            <person name="Erickson J."/>
            <person name="Farina A."/>
            <person name="Faro S."/>
            <person name="Ferreira P."/>
            <person name="Fischer H."/>
            <person name="Fitzgerald M."/>
            <person name="Foley K."/>
            <person name="Gage D."/>
            <person name="Galagan J."/>
            <person name="Gearin G."/>
            <person name="Gnerre S."/>
            <person name="Gnirke A."/>
            <person name="Goyette A."/>
            <person name="Graham J."/>
            <person name="Grandbois E."/>
            <person name="Gyaltsen K."/>
            <person name="Hafez N."/>
            <person name="Hagopian D."/>
            <person name="Hagos B."/>
            <person name="Hall J."/>
            <person name="Hatcher B."/>
            <person name="Heller A."/>
            <person name="Higgins H."/>
            <person name="Honan T."/>
            <person name="Horn A."/>
            <person name="Houde N."/>
            <person name="Hughes L."/>
            <person name="Hulme W."/>
            <person name="Husby E."/>
            <person name="Iliev I."/>
            <person name="Jaffe D."/>
            <person name="Jones C."/>
            <person name="Kamal M."/>
            <person name="Kamat A."/>
            <person name="Kamvysselis M."/>
            <person name="Karlsson E."/>
            <person name="Kells C."/>
            <person name="Kieu A."/>
            <person name="Kisner P."/>
            <person name="Kodira C."/>
            <person name="Kulbokas E."/>
            <person name="Labutti K."/>
            <person name="Lama D."/>
            <person name="Landers T."/>
            <person name="Leger J."/>
            <person name="Levine S."/>
            <person name="Lewis D."/>
            <person name="Lewis T."/>
            <person name="Lindblad-toh K."/>
            <person name="Liu X."/>
            <person name="Lokyitsang T."/>
            <person name="Lokyitsang Y."/>
            <person name="Lucien O."/>
            <person name="Lui A."/>
            <person name="Ma L.J."/>
            <person name="Mabbitt R."/>
            <person name="Macdonald J."/>
            <person name="Maclean C."/>
            <person name="Major J."/>
            <person name="Manning J."/>
            <person name="Marabella R."/>
            <person name="Maru K."/>
            <person name="Matthews C."/>
            <person name="Mauceli E."/>
            <person name="Mccarthy M."/>
            <person name="Mcdonough S."/>
            <person name="Mcghee T."/>
            <person name="Meldrim J."/>
            <person name="Meneus L."/>
            <person name="Mesirov J."/>
            <person name="Mihalev A."/>
            <person name="Mihova T."/>
            <person name="Mikkelsen T."/>
            <person name="Mlenga V."/>
            <person name="Moru K."/>
            <person name="Mozes J."/>
            <person name="Mulrain L."/>
            <person name="Munson G."/>
            <person name="Naylor J."/>
            <person name="Newes C."/>
            <person name="Nguyen C."/>
            <person name="Nguyen N."/>
            <person name="Nguyen T."/>
            <person name="Nicol R."/>
            <person name="Nielsen C."/>
            <person name="Nizzari M."/>
            <person name="Norbu C."/>
            <person name="Norbu N."/>
            <person name="O'donnell P."/>
            <person name="Okoawo O."/>
            <person name="O'leary S."/>
            <person name="Omotosho B."/>
            <person name="O'neill K."/>
            <person name="Osman S."/>
            <person name="Parker S."/>
            <person name="Perrin D."/>
            <person name="Phunkhang P."/>
            <person name="Piqani B."/>
            <person name="Purcell S."/>
            <person name="Rachupka T."/>
            <person name="Ramasamy U."/>
            <person name="Rameau R."/>
            <person name="Ray V."/>
            <person name="Raymond C."/>
            <person name="Retta R."/>
            <person name="Richardson S."/>
            <person name="Rise C."/>
            <person name="Rodriguez J."/>
            <person name="Rogers J."/>
            <person name="Rogov P."/>
            <person name="Rutman M."/>
            <person name="Schupbach R."/>
            <person name="Seaman C."/>
            <person name="Settipalli S."/>
            <person name="Sharpe T."/>
            <person name="Sheridan J."/>
            <person name="Sherpa N."/>
            <person name="Shi J."/>
            <person name="Smirnov S."/>
            <person name="Smith C."/>
            <person name="Sougnez C."/>
            <person name="Spencer B."/>
            <person name="Stalker J."/>
            <person name="Stange-thomann N."/>
            <person name="Stavropoulos S."/>
            <person name="Stetson K."/>
            <person name="Stone C."/>
            <person name="Stone S."/>
            <person name="Stubbs M."/>
            <person name="Talamas J."/>
            <person name="Tchuinga P."/>
            <person name="Tenzing P."/>
            <person name="Tesfaye S."/>
            <person name="Theodore J."/>
            <person name="Thoulutsang Y."/>
            <person name="Topham K."/>
            <person name="Towey S."/>
            <person name="Tsamla T."/>
            <person name="Tsomo N."/>
            <person name="Vallee D."/>
            <person name="Vassiliev H."/>
            <person name="Venkataraman V."/>
            <person name="Vinson J."/>
            <person name="Vo A."/>
            <person name="Wade C."/>
            <person name="Wang S."/>
            <person name="Wangchuk T."/>
            <person name="Wangdi T."/>
            <person name="Whittaker C."/>
            <person name="Wilkinson J."/>
            <person name="Wu Y."/>
            <person name="Wyman D."/>
            <person name="Yadav S."/>
            <person name="Yang S."/>
            <person name="Yang X."/>
            <person name="Yeager S."/>
            <person name="Yee E."/>
            <person name="Young G."/>
            <person name="Zainoun J."/>
            <person name="Zembeck L."/>
            <person name="Zimmer A."/>
            <person name="Zody M."/>
            <person name="Lander E."/>
        </authorList>
    </citation>
    <scope>NUCLEOTIDE SEQUENCE [LARGE SCALE GENOMIC DNA]</scope>
</reference>
<feature type="domain" description="Aminoacyl-transfer RNA synthetases class-II family profile" evidence="14">
    <location>
        <begin position="265"/>
        <end position="559"/>
    </location>
</feature>
<evidence type="ECO:0000256" key="11">
    <source>
        <dbReference type="ARBA" id="ARBA00039867"/>
    </source>
</evidence>
<dbReference type="InterPro" id="IPR004522">
    <property type="entry name" value="Asn-tRNA-ligase"/>
</dbReference>
<comment type="subcellular location">
    <subcellularLocation>
        <location evidence="1">Cytoplasm</location>
    </subcellularLocation>
</comment>
<evidence type="ECO:0000256" key="3">
    <source>
        <dbReference type="ARBA" id="ARBA00012816"/>
    </source>
</evidence>
<dbReference type="Pfam" id="PF00152">
    <property type="entry name" value="tRNA-synt_2"/>
    <property type="match status" value="1"/>
</dbReference>
<comment type="catalytic activity">
    <reaction evidence="12">
        <text>tRNA(Asn) + L-asparagine + ATP = L-asparaginyl-tRNA(Asn) + AMP + diphosphate + H(+)</text>
        <dbReference type="Rhea" id="RHEA:11180"/>
        <dbReference type="Rhea" id="RHEA-COMP:9659"/>
        <dbReference type="Rhea" id="RHEA-COMP:9674"/>
        <dbReference type="ChEBI" id="CHEBI:15378"/>
        <dbReference type="ChEBI" id="CHEBI:30616"/>
        <dbReference type="ChEBI" id="CHEBI:33019"/>
        <dbReference type="ChEBI" id="CHEBI:58048"/>
        <dbReference type="ChEBI" id="CHEBI:78442"/>
        <dbReference type="ChEBI" id="CHEBI:78515"/>
        <dbReference type="ChEBI" id="CHEBI:456215"/>
        <dbReference type="EC" id="6.1.1.22"/>
    </reaction>
</comment>
<evidence type="ECO:0000256" key="13">
    <source>
        <dbReference type="SAM" id="MobiDB-lite"/>
    </source>
</evidence>
<evidence type="ECO:0000313" key="15">
    <source>
        <dbReference type="Ensembl" id="ENSCSAVP00000017679.1"/>
    </source>
</evidence>
<keyword evidence="9" id="KW-0030">Aminoacyl-tRNA synthetase</keyword>
<dbReference type="NCBIfam" id="TIGR00457">
    <property type="entry name" value="asnS"/>
    <property type="match status" value="1"/>
</dbReference>
<reference evidence="15" key="3">
    <citation type="submission" date="2025-09" db="UniProtKB">
        <authorList>
            <consortium name="Ensembl"/>
        </authorList>
    </citation>
    <scope>IDENTIFICATION</scope>
</reference>
<reference evidence="15" key="2">
    <citation type="submission" date="2025-08" db="UniProtKB">
        <authorList>
            <consortium name="Ensembl"/>
        </authorList>
    </citation>
    <scope>IDENTIFICATION</scope>
</reference>
<dbReference type="GO" id="GO:0003676">
    <property type="term" value="F:nucleic acid binding"/>
    <property type="evidence" value="ECO:0007669"/>
    <property type="project" value="InterPro"/>
</dbReference>
<dbReference type="Gene3D" id="3.30.1910.20">
    <property type="entry name" value="asparaginyl-tRNA synthetase, N-terminal domain"/>
    <property type="match status" value="1"/>
</dbReference>
<dbReference type="PANTHER" id="PTHR22594:SF16">
    <property type="entry name" value="ASPARAGINE--TRNA LIGASE, CYTOPLASMIC"/>
    <property type="match status" value="1"/>
</dbReference>
<evidence type="ECO:0000256" key="7">
    <source>
        <dbReference type="ARBA" id="ARBA00022840"/>
    </source>
</evidence>
<dbReference type="SUPFAM" id="SSF50249">
    <property type="entry name" value="Nucleic acid-binding proteins"/>
    <property type="match status" value="1"/>
</dbReference>
<keyword evidence="5" id="KW-0436">Ligase</keyword>
<dbReference type="PRINTS" id="PR01042">
    <property type="entry name" value="TRNASYNTHASP"/>
</dbReference>
<sequence length="567" mass="64686">MSEEIQQQVKDMSLGELYTSEKSGCDDSGDGSQGKPFKTILKAMMQHGAEPFPVLYVDGKAEGQKFEQIAKSQLKKQSKLFAAEKRKTAAKKIQEQQDAERREKNLEDARKITITEDASLPPATSVGLSLIKIGAAKAHRGQRVKVNGWSHRIRRQGKTLMFIVLRDGSGYLQAVLNDELCQTYNAVVLSTESTVCLYGVITPVPDGKSAPGGHELICDYWELIGLAPPGGIDNVLNQVRKYSDVDIMLDNRHLVIRGEQTSKILRVRSYLMQAFRDHYFERGYYEVTPPCLVQTQCEGGSTLFKLDFFGEQAYLTQSSQLYLETCLPSLGDVFCLAESYRAEQSRTRRHLAEYTHVEAECAFITFNDLLDRLEDLICDVVGKLMASPAGQLIMDLHPNFVPPKRPFRRMDYSEAIVYLKEHDIKKEDGSYYEFGEDIPEMPERKMTDQINEPILLCKFPYNIKSFYMQRCKDNRELTESVDLLIPNVGEIVGGSMRMDNHEELMEGYKSEGVDPAKYYWYTDQRKFGTCEHGGYGLGLERLLTWLTDRYHIRDVCLYPRFLERCSP</sequence>
<keyword evidence="16" id="KW-1185">Reference proteome</keyword>
<evidence type="ECO:0000256" key="9">
    <source>
        <dbReference type="ARBA" id="ARBA00023146"/>
    </source>
</evidence>
<dbReference type="Pfam" id="PF20917">
    <property type="entry name" value="AsnRS_N"/>
    <property type="match status" value="1"/>
</dbReference>
<protein>
    <recommendedName>
        <fullName evidence="11">Asparagine--tRNA ligase, cytoplasmic</fullName>
        <ecNumber evidence="3">6.1.1.22</ecNumber>
    </recommendedName>
    <alternativeName>
        <fullName evidence="10">Asparaginyl-tRNA synthetase</fullName>
    </alternativeName>
</protein>
<evidence type="ECO:0000256" key="8">
    <source>
        <dbReference type="ARBA" id="ARBA00022917"/>
    </source>
</evidence>
<dbReference type="FunFam" id="2.40.50.140:FF:000151">
    <property type="entry name" value="Asparagine--tRNA ligase, cytoplasmic"/>
    <property type="match status" value="1"/>
</dbReference>
<dbReference type="Pfam" id="PF01336">
    <property type="entry name" value="tRNA_anti-codon"/>
    <property type="match status" value="1"/>
</dbReference>
<keyword evidence="8" id="KW-0648">Protein biosynthesis</keyword>
<dbReference type="PROSITE" id="PS50862">
    <property type="entry name" value="AA_TRNA_LIGASE_II"/>
    <property type="match status" value="1"/>
</dbReference>
<dbReference type="eggNOG" id="KOG0555">
    <property type="taxonomic scope" value="Eukaryota"/>
</dbReference>
<evidence type="ECO:0000256" key="1">
    <source>
        <dbReference type="ARBA" id="ARBA00004496"/>
    </source>
</evidence>
<dbReference type="GO" id="GO:0004816">
    <property type="term" value="F:asparagine-tRNA ligase activity"/>
    <property type="evidence" value="ECO:0007669"/>
    <property type="project" value="UniProtKB-EC"/>
</dbReference>
<feature type="compositionally biased region" description="Polar residues" evidence="13">
    <location>
        <begin position="1"/>
        <end position="10"/>
    </location>
</feature>
<dbReference type="GO" id="GO:0005737">
    <property type="term" value="C:cytoplasm"/>
    <property type="evidence" value="ECO:0007669"/>
    <property type="project" value="UniProtKB-SubCell"/>
</dbReference>
<dbReference type="STRING" id="51511.ENSCSAVP00000017679"/>
<dbReference type="GO" id="GO:0006421">
    <property type="term" value="P:asparaginyl-tRNA aminoacylation"/>
    <property type="evidence" value="ECO:0007669"/>
    <property type="project" value="InterPro"/>
</dbReference>
<keyword evidence="4" id="KW-0963">Cytoplasm</keyword>
<keyword evidence="6" id="KW-0547">Nucleotide-binding</keyword>
<dbReference type="InterPro" id="IPR004364">
    <property type="entry name" value="Aa-tRNA-synt_II"/>
</dbReference>
<dbReference type="InterPro" id="IPR004365">
    <property type="entry name" value="NA-bd_OB_tRNA"/>
</dbReference>
<dbReference type="InParanoid" id="H2ZJB3"/>
<evidence type="ECO:0000259" key="14">
    <source>
        <dbReference type="PROSITE" id="PS50862"/>
    </source>
</evidence>
<dbReference type="PANTHER" id="PTHR22594">
    <property type="entry name" value="ASPARTYL/LYSYL-TRNA SYNTHETASE"/>
    <property type="match status" value="1"/>
</dbReference>
<feature type="region of interest" description="Disordered" evidence="13">
    <location>
        <begin position="1"/>
        <end position="37"/>
    </location>
</feature>
<dbReference type="GeneTree" id="ENSGT01030000234618"/>
<dbReference type="Gene3D" id="3.30.930.10">
    <property type="entry name" value="Bira Bifunctional Protein, Domain 2"/>
    <property type="match status" value="1"/>
</dbReference>
<proteinExistence type="inferred from homology"/>
<accession>H2ZJB3</accession>
<dbReference type="GO" id="GO:0005524">
    <property type="term" value="F:ATP binding"/>
    <property type="evidence" value="ECO:0007669"/>
    <property type="project" value="UniProtKB-KW"/>
</dbReference>
<keyword evidence="7" id="KW-0067">ATP-binding</keyword>
<dbReference type="OMA" id="DCCLYPR"/>
<dbReference type="InterPro" id="IPR048952">
    <property type="entry name" value="AsnRS_N"/>
</dbReference>
<evidence type="ECO:0000313" key="16">
    <source>
        <dbReference type="Proteomes" id="UP000007875"/>
    </source>
</evidence>
<dbReference type="Gene3D" id="2.40.50.140">
    <property type="entry name" value="Nucleic acid-binding proteins"/>
    <property type="match status" value="1"/>
</dbReference>
<evidence type="ECO:0000256" key="12">
    <source>
        <dbReference type="ARBA" id="ARBA00047844"/>
    </source>
</evidence>
<evidence type="ECO:0000256" key="4">
    <source>
        <dbReference type="ARBA" id="ARBA00022490"/>
    </source>
</evidence>
<dbReference type="FunFam" id="3.30.930.10:FF:000040">
    <property type="entry name" value="Asparagine--tRNA ligase, cytoplasmic"/>
    <property type="match status" value="1"/>
</dbReference>
<evidence type="ECO:0000256" key="10">
    <source>
        <dbReference type="ARBA" id="ARBA00029886"/>
    </source>
</evidence>
<evidence type="ECO:0000256" key="2">
    <source>
        <dbReference type="ARBA" id="ARBA00008226"/>
    </source>
</evidence>
<comment type="similarity">
    <text evidence="2">Belongs to the class-II aminoacyl-tRNA synthetase family.</text>
</comment>
<organism evidence="15 16">
    <name type="scientific">Ciona savignyi</name>
    <name type="common">Pacific transparent sea squirt</name>
    <dbReference type="NCBI Taxonomy" id="51511"/>
    <lineage>
        <taxon>Eukaryota</taxon>
        <taxon>Metazoa</taxon>
        <taxon>Chordata</taxon>
        <taxon>Tunicata</taxon>
        <taxon>Ascidiacea</taxon>
        <taxon>Phlebobranchia</taxon>
        <taxon>Cionidae</taxon>
        <taxon>Ciona</taxon>
    </lineage>
</organism>
<dbReference type="InterPro" id="IPR006195">
    <property type="entry name" value="aa-tRNA-synth_II"/>
</dbReference>
<dbReference type="InterPro" id="IPR002312">
    <property type="entry name" value="Asp/Asn-tRNA-synth_IIb"/>
</dbReference>
<dbReference type="SUPFAM" id="SSF55681">
    <property type="entry name" value="Class II aaRS and biotin synthetases"/>
    <property type="match status" value="1"/>
</dbReference>